<reference evidence="3 4" key="1">
    <citation type="submission" date="2016-01" db="EMBL/GenBank/DDBJ databases">
        <authorList>
            <person name="Oliw E.H."/>
        </authorList>
    </citation>
    <scope>NUCLEOTIDE SEQUENCE [LARGE SCALE GENOMIC DNA]</scope>
    <source>
        <strain evidence="3">LMG 22029</strain>
    </source>
</reference>
<keyword evidence="1 3" id="KW-0238">DNA-binding</keyword>
<dbReference type="InterPro" id="IPR050807">
    <property type="entry name" value="TransReg_Diox_bact_type"/>
</dbReference>
<accession>A0A158HP46</accession>
<dbReference type="InterPro" id="IPR010982">
    <property type="entry name" value="Lambda_DNA-bd_dom_sf"/>
</dbReference>
<dbReference type="GO" id="GO:0003677">
    <property type="term" value="F:DNA binding"/>
    <property type="evidence" value="ECO:0007669"/>
    <property type="project" value="UniProtKB-KW"/>
</dbReference>
<dbReference type="Gene3D" id="2.60.120.10">
    <property type="entry name" value="Jelly Rolls"/>
    <property type="match status" value="1"/>
</dbReference>
<dbReference type="AlphaFoldDB" id="A0A158HP46"/>
<dbReference type="InterPro" id="IPR001387">
    <property type="entry name" value="Cro/C1-type_HTH"/>
</dbReference>
<dbReference type="SUPFAM" id="SSF47413">
    <property type="entry name" value="lambda repressor-like DNA-binding domains"/>
    <property type="match status" value="1"/>
</dbReference>
<name>A0A158HP46_CABSO</name>
<dbReference type="GO" id="GO:0003700">
    <property type="term" value="F:DNA-binding transcription factor activity"/>
    <property type="evidence" value="ECO:0007669"/>
    <property type="project" value="TreeGrafter"/>
</dbReference>
<dbReference type="InterPro" id="IPR011051">
    <property type="entry name" value="RmlC_Cupin_sf"/>
</dbReference>
<dbReference type="Gene3D" id="1.10.260.40">
    <property type="entry name" value="lambda repressor-like DNA-binding domains"/>
    <property type="match status" value="1"/>
</dbReference>
<dbReference type="Pfam" id="PF07883">
    <property type="entry name" value="Cupin_2"/>
    <property type="match status" value="1"/>
</dbReference>
<dbReference type="PANTHER" id="PTHR46797">
    <property type="entry name" value="HTH-TYPE TRANSCRIPTIONAL REGULATOR"/>
    <property type="match status" value="1"/>
</dbReference>
<proteinExistence type="predicted"/>
<evidence type="ECO:0000313" key="3">
    <source>
        <dbReference type="EMBL" id="SAL46135.1"/>
    </source>
</evidence>
<gene>
    <name evidence="3" type="ORF">AWB64_04866</name>
</gene>
<dbReference type="InterPro" id="IPR014710">
    <property type="entry name" value="RmlC-like_jellyroll"/>
</dbReference>
<evidence type="ECO:0000256" key="1">
    <source>
        <dbReference type="ARBA" id="ARBA00023125"/>
    </source>
</evidence>
<dbReference type="CDD" id="cd02209">
    <property type="entry name" value="cupin_XRE_C"/>
    <property type="match status" value="1"/>
</dbReference>
<evidence type="ECO:0000259" key="2">
    <source>
        <dbReference type="PROSITE" id="PS50943"/>
    </source>
</evidence>
<dbReference type="SMART" id="SM00530">
    <property type="entry name" value="HTH_XRE"/>
    <property type="match status" value="1"/>
</dbReference>
<feature type="domain" description="HTH cro/C1-type" evidence="2">
    <location>
        <begin position="19"/>
        <end position="73"/>
    </location>
</feature>
<dbReference type="OrthoDB" id="9814751at2"/>
<organism evidence="3 4">
    <name type="scientific">Caballeronia sordidicola</name>
    <name type="common">Burkholderia sordidicola</name>
    <dbReference type="NCBI Taxonomy" id="196367"/>
    <lineage>
        <taxon>Bacteria</taxon>
        <taxon>Pseudomonadati</taxon>
        <taxon>Pseudomonadota</taxon>
        <taxon>Betaproteobacteria</taxon>
        <taxon>Burkholderiales</taxon>
        <taxon>Burkholderiaceae</taxon>
        <taxon>Caballeronia</taxon>
    </lineage>
</organism>
<evidence type="ECO:0000313" key="4">
    <source>
        <dbReference type="Proteomes" id="UP000054893"/>
    </source>
</evidence>
<dbReference type="GO" id="GO:0005829">
    <property type="term" value="C:cytosol"/>
    <property type="evidence" value="ECO:0007669"/>
    <property type="project" value="TreeGrafter"/>
</dbReference>
<dbReference type="SUPFAM" id="SSF51182">
    <property type="entry name" value="RmlC-like cupins"/>
    <property type="match status" value="1"/>
</dbReference>
<sequence length="208" mass="22522">MSFAPPSRASDDGALGMRLRALRRGAGLSLSELAKRADVAIGTISQIERGLANPSIRILEQLRVALDVPLTTLLEGDEPTPEISSSDAKESNIAEFVRRSSQRPQFSVSAGGLIKELLTPHGHHDLQFMIISLPPGSNSEEVLIGPGEKAGLVLEGEIRLTVGNRCEVLIQGDSFQFSSVVAHRIDNRSGSESRVLWIMNTRPPIPHF</sequence>
<dbReference type="PROSITE" id="PS50943">
    <property type="entry name" value="HTH_CROC1"/>
    <property type="match status" value="1"/>
</dbReference>
<dbReference type="InterPro" id="IPR013096">
    <property type="entry name" value="Cupin_2"/>
</dbReference>
<dbReference type="Pfam" id="PF01381">
    <property type="entry name" value="HTH_3"/>
    <property type="match status" value="1"/>
</dbReference>
<dbReference type="PANTHER" id="PTHR46797:SF2">
    <property type="entry name" value="TRANSCRIPTIONAL REGULATOR"/>
    <property type="match status" value="1"/>
</dbReference>
<dbReference type="CDD" id="cd00093">
    <property type="entry name" value="HTH_XRE"/>
    <property type="match status" value="1"/>
</dbReference>
<dbReference type="EMBL" id="FCOC02000019">
    <property type="protein sequence ID" value="SAL46135.1"/>
    <property type="molecule type" value="Genomic_DNA"/>
</dbReference>
<protein>
    <submittedName>
        <fullName evidence="3">DNA-binding protein</fullName>
    </submittedName>
</protein>
<dbReference type="Proteomes" id="UP000054893">
    <property type="component" value="Unassembled WGS sequence"/>
</dbReference>